<dbReference type="OrthoDB" id="3201966at2"/>
<dbReference type="EMBL" id="FZNW01000010">
    <property type="protein sequence ID" value="SNR56605.1"/>
    <property type="molecule type" value="Genomic_DNA"/>
</dbReference>
<evidence type="ECO:0000313" key="2">
    <source>
        <dbReference type="Proteomes" id="UP000198348"/>
    </source>
</evidence>
<dbReference type="AlphaFoldDB" id="A0A238XC03"/>
<dbReference type="InterPro" id="IPR036890">
    <property type="entry name" value="HATPase_C_sf"/>
</dbReference>
<keyword evidence="2" id="KW-1185">Reference proteome</keyword>
<dbReference type="SUPFAM" id="SSF55874">
    <property type="entry name" value="ATPase domain of HSP90 chaperone/DNA topoisomerase II/histidine kinase"/>
    <property type="match status" value="1"/>
</dbReference>
<organism evidence="1 2">
    <name type="scientific">Haloechinothrix alba</name>
    <dbReference type="NCBI Taxonomy" id="664784"/>
    <lineage>
        <taxon>Bacteria</taxon>
        <taxon>Bacillati</taxon>
        <taxon>Actinomycetota</taxon>
        <taxon>Actinomycetes</taxon>
        <taxon>Pseudonocardiales</taxon>
        <taxon>Pseudonocardiaceae</taxon>
        <taxon>Haloechinothrix</taxon>
    </lineage>
</organism>
<dbReference type="RefSeq" id="WP_089301512.1">
    <property type="nucleotide sequence ID" value="NZ_FZNW01000010.1"/>
</dbReference>
<protein>
    <recommendedName>
        <fullName evidence="3">Molecular chaperone Hsp90</fullName>
    </recommendedName>
</protein>
<accession>A0A238XC03</accession>
<proteinExistence type="predicted"/>
<evidence type="ECO:0000313" key="1">
    <source>
        <dbReference type="EMBL" id="SNR56605.1"/>
    </source>
</evidence>
<dbReference type="Proteomes" id="UP000198348">
    <property type="component" value="Unassembled WGS sequence"/>
</dbReference>
<gene>
    <name evidence="1" type="ORF">SAMN06265360_11086</name>
</gene>
<evidence type="ECO:0008006" key="3">
    <source>
        <dbReference type="Google" id="ProtNLM"/>
    </source>
</evidence>
<sequence length="1015" mass="106241">MSGTPDQEADPFGTAALRAAVLDSWQRSPTRFTEDANAEEDLRLGAYADRLFVELAQNAADAASLAGVGGRMRVSVVEGELRVANTGAPLDRDGVTALASLRASAKSGASTVGRFGVGFAAVLTVCTEPRVVSRTGGVAFSEAGTRRCVADIPEARRQAADRGGAVPVLRLPWPVPGAEPDLPEPFDTEVRLPLADGVDASSLLAEFADEVTDVLLTFPALEQVDIAGDVWTRSDTGEGVVEIARSGSTSTRWLVHSTSGDFSEEQAATLGIEAAHHPRWTVLWALPVDGENRPQPVDRDVLHAPTATDERLSLPARLIASVPVEPSRRRVRGGPAASAVLAAAADAYLDLVRCVPARRRLELVPAAGFPASDVDGELLELIGARLREQPWLPAASGGGDISGDRAAVLDVDAPGLAELLGEVVAELVAAPHVGGRAAGVLARVGARVLDVAAALDALMGVERPPRWWYRLYDALLALLDDRSVDQEALTGLPVPLADHRTTLGPRGVLLPGGGAEGDTGLHRGNEGHLGLPTELLELLGTAGVTGLRVVHPDAVHPLLERLGAVPAGPAELLDAAELRAAVESSVDDAVSGLDTTPLAELVLRLVAETGATIDERPGIAALALTSASGDARRADELALPSAPLLEVLDPEAVGPQGPLDVLAEDVARRWPAEVLTATGVLDSFAVVTDDDPVGPEHDLPEEPEWWGSTSRPPSRVLAVRDLDLVADDKWPAALRLLAESPGSGHALREPGGHTGWWIARFADLGGAAPRSWRMPDAAALDGLYDPVPDVGLPRDVLVAAGVREELAVRDAADAADLLARLADRDRAPRPGVVLRAHAALAELAARPGFDVAEVDAPAEVRALDGGVIDAGHACVLDQAWPLEVVDAGLLVGCGRACDSLAELLDLPPAREVYAGEVTSEGDVLSWTELSAIRDVADLLGTAVPEGGLCLHPRLTVRVDGKDRQARWWVAADGLVHAEDSIDGLARAYAFAADRWEARHQIAALLTDPEPATLFG</sequence>
<reference evidence="1 2" key="1">
    <citation type="submission" date="2017-06" db="EMBL/GenBank/DDBJ databases">
        <authorList>
            <person name="Kim H.J."/>
            <person name="Triplett B.A."/>
        </authorList>
    </citation>
    <scope>NUCLEOTIDE SEQUENCE [LARGE SCALE GENOMIC DNA]</scope>
    <source>
        <strain evidence="1 2">DSM 45207</strain>
    </source>
</reference>
<dbReference type="NCBIfam" id="NF047352">
    <property type="entry name" value="P_loop_sacsin"/>
    <property type="match status" value="1"/>
</dbReference>
<name>A0A238XC03_9PSEU</name>